<dbReference type="InterPro" id="IPR001451">
    <property type="entry name" value="Hexapep"/>
</dbReference>
<dbReference type="AlphaFoldDB" id="A0A382GCW2"/>
<gene>
    <name evidence="6" type="ORF">METZ01_LOCUS224875</name>
</gene>
<reference evidence="6" key="1">
    <citation type="submission" date="2018-05" db="EMBL/GenBank/DDBJ databases">
        <authorList>
            <person name="Lanie J.A."/>
            <person name="Ng W.-L."/>
            <person name="Kazmierczak K.M."/>
            <person name="Andrzejewski T.M."/>
            <person name="Davidsen T.M."/>
            <person name="Wayne K.J."/>
            <person name="Tettelin H."/>
            <person name="Glass J.I."/>
            <person name="Rusch D."/>
            <person name="Podicherti R."/>
            <person name="Tsui H.-C.T."/>
            <person name="Winkler M.E."/>
        </authorList>
    </citation>
    <scope>NUCLEOTIDE SEQUENCE</scope>
</reference>
<dbReference type="InterPro" id="IPR011004">
    <property type="entry name" value="Trimer_LpxA-like_sf"/>
</dbReference>
<proteinExistence type="inferred from homology"/>
<evidence type="ECO:0000256" key="1">
    <source>
        <dbReference type="ARBA" id="ARBA00007274"/>
    </source>
</evidence>
<dbReference type="CDD" id="cd03354">
    <property type="entry name" value="LbH_SAT"/>
    <property type="match status" value="1"/>
</dbReference>
<dbReference type="InterPro" id="IPR045304">
    <property type="entry name" value="LbH_SAT"/>
</dbReference>
<keyword evidence="5" id="KW-0012">Acyltransferase</keyword>
<accession>A0A382GCW2</accession>
<dbReference type="InterPro" id="IPR042122">
    <property type="entry name" value="Ser_AcTrfase_N_sf"/>
</dbReference>
<organism evidence="6">
    <name type="scientific">marine metagenome</name>
    <dbReference type="NCBI Taxonomy" id="408172"/>
    <lineage>
        <taxon>unclassified sequences</taxon>
        <taxon>metagenomes</taxon>
        <taxon>ecological metagenomes</taxon>
    </lineage>
</organism>
<dbReference type="EMBL" id="UINC01054382">
    <property type="protein sequence ID" value="SVB72021.1"/>
    <property type="molecule type" value="Genomic_DNA"/>
</dbReference>
<evidence type="ECO:0000256" key="3">
    <source>
        <dbReference type="ARBA" id="ARBA00022605"/>
    </source>
</evidence>
<dbReference type="InterPro" id="IPR053376">
    <property type="entry name" value="Serine_acetyltransferase"/>
</dbReference>
<keyword evidence="3" id="KW-0028">Amino-acid biosynthesis</keyword>
<dbReference type="GO" id="GO:0008652">
    <property type="term" value="P:amino acid biosynthetic process"/>
    <property type="evidence" value="ECO:0007669"/>
    <property type="project" value="UniProtKB-KW"/>
</dbReference>
<dbReference type="GO" id="GO:0009001">
    <property type="term" value="F:serine O-acetyltransferase activity"/>
    <property type="evidence" value="ECO:0007669"/>
    <property type="project" value="UniProtKB-EC"/>
</dbReference>
<evidence type="ECO:0000256" key="5">
    <source>
        <dbReference type="ARBA" id="ARBA00023315"/>
    </source>
</evidence>
<protein>
    <recommendedName>
        <fullName evidence="2">serine O-acetyltransferase</fullName>
        <ecNumber evidence="2">2.3.1.30</ecNumber>
    </recommendedName>
</protein>
<sequence>MSIKRQEKLDQVLNQLLKSYREHSEIELIGSVELPAKDSIIRLVDDILVVLYPGLIRQESFDHLNLPYLAGQKLVSILERLELYTEQVLCWKYSQEGDNCHDNQQFGEQIEQITFSFLEYLPSLRETLALDVEAILRGDPAAVSKREIVLAYPGLIAVSVYRIANFLHKKNVALIPRIMTEYIHSRTGIDIHPGAEIGRGLMIDHGTGVVIGETAVIGNDTRIYQGVTLGALSPLKSMADPELKRHPTIEENVIIYSGATILGNVTIGAGSIIGGNVWLVHDVPPGSRVYLEDAPEKQEIRSGGGARN</sequence>
<dbReference type="NCBIfam" id="NF041874">
    <property type="entry name" value="EPS_EpsC"/>
    <property type="match status" value="1"/>
</dbReference>
<comment type="similarity">
    <text evidence="1">Belongs to the transferase hexapeptide repeat family.</text>
</comment>
<evidence type="ECO:0000313" key="6">
    <source>
        <dbReference type="EMBL" id="SVB72021.1"/>
    </source>
</evidence>
<dbReference type="Pfam" id="PF00132">
    <property type="entry name" value="Hexapep"/>
    <property type="match status" value="1"/>
</dbReference>
<evidence type="ECO:0000256" key="4">
    <source>
        <dbReference type="ARBA" id="ARBA00022679"/>
    </source>
</evidence>
<dbReference type="SUPFAM" id="SSF51161">
    <property type="entry name" value="Trimeric LpxA-like enzymes"/>
    <property type="match status" value="1"/>
</dbReference>
<dbReference type="EC" id="2.3.1.30" evidence="2"/>
<evidence type="ECO:0000256" key="2">
    <source>
        <dbReference type="ARBA" id="ARBA00013266"/>
    </source>
</evidence>
<dbReference type="Gene3D" id="1.10.3130.10">
    <property type="entry name" value="serine acetyltransferase, domain 1"/>
    <property type="match status" value="1"/>
</dbReference>
<dbReference type="PANTHER" id="PTHR42811">
    <property type="entry name" value="SERINE ACETYLTRANSFERASE"/>
    <property type="match status" value="1"/>
</dbReference>
<dbReference type="Gene3D" id="2.160.10.10">
    <property type="entry name" value="Hexapeptide repeat proteins"/>
    <property type="match status" value="1"/>
</dbReference>
<keyword evidence="4" id="KW-0808">Transferase</keyword>
<name>A0A382GCW2_9ZZZZ</name>